<dbReference type="EMBL" id="BLAL01000239">
    <property type="protein sequence ID" value="GES95049.1"/>
    <property type="molecule type" value="Genomic_DNA"/>
</dbReference>
<organism evidence="1 2">
    <name type="scientific">Rhizophagus clarus</name>
    <dbReference type="NCBI Taxonomy" id="94130"/>
    <lineage>
        <taxon>Eukaryota</taxon>
        <taxon>Fungi</taxon>
        <taxon>Fungi incertae sedis</taxon>
        <taxon>Mucoromycota</taxon>
        <taxon>Glomeromycotina</taxon>
        <taxon>Glomeromycetes</taxon>
        <taxon>Glomerales</taxon>
        <taxon>Glomeraceae</taxon>
        <taxon>Rhizophagus</taxon>
    </lineage>
</organism>
<gene>
    <name evidence="1" type="ORF">RCL2_002174100</name>
</gene>
<dbReference type="Proteomes" id="UP000615446">
    <property type="component" value="Unassembled WGS sequence"/>
</dbReference>
<reference evidence="1" key="1">
    <citation type="submission" date="2019-10" db="EMBL/GenBank/DDBJ databases">
        <title>Conservation and host-specific expression of non-tandemly repeated heterogenous ribosome RNA gene in arbuscular mycorrhizal fungi.</title>
        <authorList>
            <person name="Maeda T."/>
            <person name="Kobayashi Y."/>
            <person name="Nakagawa T."/>
            <person name="Ezawa T."/>
            <person name="Yamaguchi K."/>
            <person name="Bino T."/>
            <person name="Nishimoto Y."/>
            <person name="Shigenobu S."/>
            <person name="Kawaguchi M."/>
        </authorList>
    </citation>
    <scope>NUCLEOTIDE SEQUENCE</scope>
    <source>
        <strain evidence="1">HR1</strain>
    </source>
</reference>
<protein>
    <submittedName>
        <fullName evidence="1">Uncharacterized protein</fullName>
    </submittedName>
</protein>
<evidence type="ECO:0000313" key="1">
    <source>
        <dbReference type="EMBL" id="GES95049.1"/>
    </source>
</evidence>
<comment type="caution">
    <text evidence="1">The sequence shown here is derived from an EMBL/GenBank/DDBJ whole genome shotgun (WGS) entry which is preliminary data.</text>
</comment>
<dbReference type="AlphaFoldDB" id="A0A8H3LXW3"/>
<accession>A0A8H3LXW3</accession>
<sequence>MNLNTKEFPLIKRMCTGKMNEETSFQVNDFLTTQNITMNHSDSLQTWARLWTYVHIRDSHCLIDDDFGRINKKSLIIKNAKTPLKRALVQFLKAYSLNSLNPLRDLKTIEKPQLYGSFVQIGCIYDVANYPLICDEGARPGSDMPKFVYMYDYQMGVVCLFDKRRFNINRKKDV</sequence>
<evidence type="ECO:0000313" key="2">
    <source>
        <dbReference type="Proteomes" id="UP000615446"/>
    </source>
</evidence>
<proteinExistence type="predicted"/>
<name>A0A8H3LXW3_9GLOM</name>